<evidence type="ECO:0000313" key="2">
    <source>
        <dbReference type="EMBL" id="KAK7323878.1"/>
    </source>
</evidence>
<keyword evidence="3" id="KW-1185">Reference proteome</keyword>
<evidence type="ECO:0000256" key="1">
    <source>
        <dbReference type="SAM" id="MobiDB-lite"/>
    </source>
</evidence>
<dbReference type="AlphaFoldDB" id="A0AAN9KX55"/>
<accession>A0AAN9KX55</accession>
<feature type="compositionally biased region" description="Basic residues" evidence="1">
    <location>
        <begin position="58"/>
        <end position="67"/>
    </location>
</feature>
<evidence type="ECO:0000313" key="3">
    <source>
        <dbReference type="Proteomes" id="UP001367508"/>
    </source>
</evidence>
<dbReference type="Proteomes" id="UP001367508">
    <property type="component" value="Unassembled WGS sequence"/>
</dbReference>
<sequence>MGSLHHVFKLKQAMKDTTRYNKQIMKLRIMEPTYSHLPQAVNTTNVHSFSSQGTGVKEHKKDHRHNANRTSTM</sequence>
<organism evidence="2 3">
    <name type="scientific">Canavalia gladiata</name>
    <name type="common">Sword bean</name>
    <name type="synonym">Dolichos gladiatus</name>
    <dbReference type="NCBI Taxonomy" id="3824"/>
    <lineage>
        <taxon>Eukaryota</taxon>
        <taxon>Viridiplantae</taxon>
        <taxon>Streptophyta</taxon>
        <taxon>Embryophyta</taxon>
        <taxon>Tracheophyta</taxon>
        <taxon>Spermatophyta</taxon>
        <taxon>Magnoliopsida</taxon>
        <taxon>eudicotyledons</taxon>
        <taxon>Gunneridae</taxon>
        <taxon>Pentapetalae</taxon>
        <taxon>rosids</taxon>
        <taxon>fabids</taxon>
        <taxon>Fabales</taxon>
        <taxon>Fabaceae</taxon>
        <taxon>Papilionoideae</taxon>
        <taxon>50 kb inversion clade</taxon>
        <taxon>NPAAA clade</taxon>
        <taxon>indigoferoid/millettioid clade</taxon>
        <taxon>Phaseoleae</taxon>
        <taxon>Canavalia</taxon>
    </lineage>
</organism>
<comment type="caution">
    <text evidence="2">The sequence shown here is derived from an EMBL/GenBank/DDBJ whole genome shotgun (WGS) entry which is preliminary data.</text>
</comment>
<gene>
    <name evidence="2" type="ORF">VNO77_27377</name>
</gene>
<protein>
    <submittedName>
        <fullName evidence="2">Uncharacterized protein</fullName>
    </submittedName>
</protein>
<dbReference type="EMBL" id="JAYMYQ010000006">
    <property type="protein sequence ID" value="KAK7323878.1"/>
    <property type="molecule type" value="Genomic_DNA"/>
</dbReference>
<name>A0AAN9KX55_CANGL</name>
<proteinExistence type="predicted"/>
<reference evidence="2 3" key="1">
    <citation type="submission" date="2024-01" db="EMBL/GenBank/DDBJ databases">
        <title>The genomes of 5 underutilized Papilionoideae crops provide insights into root nodulation and disease resistanc.</title>
        <authorList>
            <person name="Jiang F."/>
        </authorList>
    </citation>
    <scope>NUCLEOTIDE SEQUENCE [LARGE SCALE GENOMIC DNA]</scope>
    <source>
        <strain evidence="2">LVBAO_FW01</strain>
        <tissue evidence="2">Leaves</tissue>
    </source>
</reference>
<feature type="region of interest" description="Disordered" evidence="1">
    <location>
        <begin position="46"/>
        <end position="73"/>
    </location>
</feature>